<proteinExistence type="predicted"/>
<accession>A0A437QVB2</accession>
<name>A0A437QVB2_9PROT</name>
<dbReference type="RefSeq" id="WP_127763824.1">
    <property type="nucleotide sequence ID" value="NZ_SADE01000001.1"/>
</dbReference>
<dbReference type="OrthoDB" id="7341703at2"/>
<evidence type="ECO:0000313" key="1">
    <source>
        <dbReference type="EMBL" id="RVU38453.1"/>
    </source>
</evidence>
<dbReference type="Proteomes" id="UP000287447">
    <property type="component" value="Unassembled WGS sequence"/>
</dbReference>
<sequence>MKAIRFPLVAILVVVSGVALLTGCTASSTGEIDNPVLRRATWIDFISAGDIRQNCRPGAAERIRFVLNANRAEQVRIYDLNAANETLRIRVLTPKQRIDEIRLDNSITRFFNPSDMTVRLSERDTALILSAYRKDLAAPRSELPSELLTEWHFWLVGACLDGKFTYDAWVNPGRDFLALTFPENLLRRDISNIPLNLPPGERLTIRDYNPERQQGYDHYILHLREDRVILGQNYGLDKSK</sequence>
<comment type="caution">
    <text evidence="1">The sequence shown here is derived from an EMBL/GenBank/DDBJ whole genome shotgun (WGS) entry which is preliminary data.</text>
</comment>
<reference evidence="2" key="1">
    <citation type="submission" date="2019-01" db="EMBL/GenBank/DDBJ databases">
        <title>Gri0909 isolated from a small marine red alga.</title>
        <authorList>
            <person name="Kim J."/>
            <person name="Jeong S.E."/>
            <person name="Jeon C.O."/>
        </authorList>
    </citation>
    <scope>NUCLEOTIDE SEQUENCE [LARGE SCALE GENOMIC DNA]</scope>
    <source>
        <strain evidence="2">Gri0909</strain>
    </source>
</reference>
<evidence type="ECO:0000313" key="2">
    <source>
        <dbReference type="Proteomes" id="UP000287447"/>
    </source>
</evidence>
<gene>
    <name evidence="1" type="ORF">EOI86_03985</name>
</gene>
<dbReference type="PROSITE" id="PS51257">
    <property type="entry name" value="PROKAR_LIPOPROTEIN"/>
    <property type="match status" value="1"/>
</dbReference>
<evidence type="ECO:0008006" key="3">
    <source>
        <dbReference type="Google" id="ProtNLM"/>
    </source>
</evidence>
<dbReference type="AlphaFoldDB" id="A0A437QVB2"/>
<protein>
    <recommendedName>
        <fullName evidence="3">Lipoprotein</fullName>
    </recommendedName>
</protein>
<dbReference type="EMBL" id="SADE01000001">
    <property type="protein sequence ID" value="RVU38453.1"/>
    <property type="molecule type" value="Genomic_DNA"/>
</dbReference>
<keyword evidence="2" id="KW-1185">Reference proteome</keyword>
<organism evidence="1 2">
    <name type="scientific">Hwanghaeella grinnelliae</name>
    <dbReference type="NCBI Taxonomy" id="2500179"/>
    <lineage>
        <taxon>Bacteria</taxon>
        <taxon>Pseudomonadati</taxon>
        <taxon>Pseudomonadota</taxon>
        <taxon>Alphaproteobacteria</taxon>
        <taxon>Rhodospirillales</taxon>
        <taxon>Rhodospirillaceae</taxon>
        <taxon>Hwanghaeella</taxon>
    </lineage>
</organism>